<keyword evidence="1" id="KW-0812">Transmembrane</keyword>
<accession>A0A6J6FW17</accession>
<gene>
    <name evidence="2" type="ORF">UFOPK1826_00184</name>
    <name evidence="3" type="ORF">UFOPK3026_00229</name>
</gene>
<organism evidence="2">
    <name type="scientific">freshwater metagenome</name>
    <dbReference type="NCBI Taxonomy" id="449393"/>
    <lineage>
        <taxon>unclassified sequences</taxon>
        <taxon>metagenomes</taxon>
        <taxon>ecological metagenomes</taxon>
    </lineage>
</organism>
<proteinExistence type="predicted"/>
<protein>
    <submittedName>
        <fullName evidence="2">Unannotated protein</fullName>
    </submittedName>
</protein>
<dbReference type="EMBL" id="CAFAAP010000019">
    <property type="protein sequence ID" value="CAB4795525.1"/>
    <property type="molecule type" value="Genomic_DNA"/>
</dbReference>
<reference evidence="2" key="1">
    <citation type="submission" date="2020-05" db="EMBL/GenBank/DDBJ databases">
        <authorList>
            <person name="Chiriac C."/>
            <person name="Salcher M."/>
            <person name="Ghai R."/>
            <person name="Kavagutti S V."/>
        </authorList>
    </citation>
    <scope>NUCLEOTIDE SEQUENCE</scope>
</reference>
<feature type="transmembrane region" description="Helical" evidence="1">
    <location>
        <begin position="49"/>
        <end position="66"/>
    </location>
</feature>
<keyword evidence="1" id="KW-1133">Transmembrane helix</keyword>
<evidence type="ECO:0000313" key="3">
    <source>
        <dbReference type="EMBL" id="CAB4795525.1"/>
    </source>
</evidence>
<evidence type="ECO:0000313" key="2">
    <source>
        <dbReference type="EMBL" id="CAB4593302.1"/>
    </source>
</evidence>
<name>A0A6J6FW17_9ZZZZ</name>
<keyword evidence="1" id="KW-0472">Membrane</keyword>
<feature type="transmembrane region" description="Helical" evidence="1">
    <location>
        <begin position="7"/>
        <end position="28"/>
    </location>
</feature>
<dbReference type="AlphaFoldDB" id="A0A6J6FW17"/>
<sequence>MFLGEDLLAWLVIALGGAMCAGNIAALVRPPKNRRDENDLTKAPILRSLIMATIGGIAALWSLVSLL</sequence>
<evidence type="ECO:0000256" key="1">
    <source>
        <dbReference type="SAM" id="Phobius"/>
    </source>
</evidence>
<dbReference type="EMBL" id="CAEZUN010000014">
    <property type="protein sequence ID" value="CAB4593302.1"/>
    <property type="molecule type" value="Genomic_DNA"/>
</dbReference>